<accession>A0ABD1DUB3</accession>
<sequence length="133" mass="13683">MSPSMYCGSEGAGESSGSPPSSSDGPPSSGPMNDNRDNRGIRNNSVGGGRYNSMLPNVSGGSGNDATRFAGCGIEPGVSLKMVQEQLVATESVLRELGFQVLKTKMPKATLAIRRKAPSTTQAGGGGQNLHRN</sequence>
<keyword evidence="3" id="KW-1185">Reference proteome</keyword>
<evidence type="ECO:0000256" key="1">
    <source>
        <dbReference type="SAM" id="MobiDB-lite"/>
    </source>
</evidence>
<evidence type="ECO:0000313" key="3">
    <source>
        <dbReference type="Proteomes" id="UP001562425"/>
    </source>
</evidence>
<evidence type="ECO:0000313" key="2">
    <source>
        <dbReference type="EMBL" id="KAL1403078.1"/>
    </source>
</evidence>
<dbReference type="EMBL" id="JBEHCU010002097">
    <property type="protein sequence ID" value="KAL1403078.1"/>
    <property type="molecule type" value="Genomic_DNA"/>
</dbReference>
<reference evidence="2 3" key="1">
    <citation type="submission" date="2024-05" db="EMBL/GenBank/DDBJ databases">
        <title>Culex pipiens pipiens assembly and annotation.</title>
        <authorList>
            <person name="Alout H."/>
            <person name="Durand T."/>
        </authorList>
    </citation>
    <scope>NUCLEOTIDE SEQUENCE [LARGE SCALE GENOMIC DNA]</scope>
    <source>
        <strain evidence="2">HA-2024</strain>
        <tissue evidence="2">Whole body</tissue>
    </source>
</reference>
<proteinExistence type="predicted"/>
<comment type="caution">
    <text evidence="2">The sequence shown here is derived from an EMBL/GenBank/DDBJ whole genome shotgun (WGS) entry which is preliminary data.</text>
</comment>
<gene>
    <name evidence="2" type="ORF">pipiens_019526</name>
</gene>
<name>A0ABD1DUB3_CULPP</name>
<protein>
    <submittedName>
        <fullName evidence="2">Uncharacterized protein</fullName>
    </submittedName>
</protein>
<dbReference type="AlphaFoldDB" id="A0ABD1DUB3"/>
<feature type="compositionally biased region" description="Low complexity" evidence="1">
    <location>
        <begin position="8"/>
        <end position="33"/>
    </location>
</feature>
<dbReference type="Proteomes" id="UP001562425">
    <property type="component" value="Unassembled WGS sequence"/>
</dbReference>
<organism evidence="2 3">
    <name type="scientific">Culex pipiens pipiens</name>
    <name type="common">Northern house mosquito</name>
    <dbReference type="NCBI Taxonomy" id="38569"/>
    <lineage>
        <taxon>Eukaryota</taxon>
        <taxon>Metazoa</taxon>
        <taxon>Ecdysozoa</taxon>
        <taxon>Arthropoda</taxon>
        <taxon>Hexapoda</taxon>
        <taxon>Insecta</taxon>
        <taxon>Pterygota</taxon>
        <taxon>Neoptera</taxon>
        <taxon>Endopterygota</taxon>
        <taxon>Diptera</taxon>
        <taxon>Nematocera</taxon>
        <taxon>Culicoidea</taxon>
        <taxon>Culicidae</taxon>
        <taxon>Culicinae</taxon>
        <taxon>Culicini</taxon>
        <taxon>Culex</taxon>
        <taxon>Culex</taxon>
    </lineage>
</organism>
<feature type="region of interest" description="Disordered" evidence="1">
    <location>
        <begin position="1"/>
        <end position="67"/>
    </location>
</feature>